<keyword evidence="2" id="KW-0863">Zinc-finger</keyword>
<sequence length="216" mass="24516">MAPKAKQRRQETTQHLCRICNIWIADNKLQRDQHESGAKHIANRQKLLRQIAEKNEKARAEARKEGRSTEGGSRAVQELMEIALQATQGKILEPEKTDIDKSDVEQSDQQVDEKGYPTAANSLFEWIAVADENDGDTNGQEEEEEEEGRLEQSAQEAELHHVITQQVAGVKRTLGREPVVSSVKEEDKEDAQERTDALSSFKKRPPAAGRKRRRKR</sequence>
<dbReference type="InterPro" id="IPR013085">
    <property type="entry name" value="U1-CZ_Znf_C2H2"/>
</dbReference>
<feature type="region of interest" description="Disordered" evidence="4">
    <location>
        <begin position="52"/>
        <end position="75"/>
    </location>
</feature>
<evidence type="ECO:0000259" key="5">
    <source>
        <dbReference type="SMART" id="SM00451"/>
    </source>
</evidence>
<feature type="region of interest" description="Disordered" evidence="4">
    <location>
        <begin position="128"/>
        <end position="216"/>
    </location>
</feature>
<dbReference type="GO" id="GO:0071011">
    <property type="term" value="C:precatalytic spliceosome"/>
    <property type="evidence" value="ECO:0007669"/>
    <property type="project" value="TreeGrafter"/>
</dbReference>
<dbReference type="OrthoDB" id="6068at2759"/>
<keyword evidence="1" id="KW-0479">Metal-binding</keyword>
<proteinExistence type="predicted"/>
<dbReference type="InterPro" id="IPR036236">
    <property type="entry name" value="Znf_C2H2_sf"/>
</dbReference>
<evidence type="ECO:0000256" key="1">
    <source>
        <dbReference type="ARBA" id="ARBA00022723"/>
    </source>
</evidence>
<dbReference type="GO" id="GO:0008270">
    <property type="term" value="F:zinc ion binding"/>
    <property type="evidence" value="ECO:0007669"/>
    <property type="project" value="UniProtKB-KW"/>
</dbReference>
<dbReference type="InterPro" id="IPR003604">
    <property type="entry name" value="Matrin/U1-like-C_Znf_C2H2"/>
</dbReference>
<dbReference type="PANTHER" id="PTHR13173">
    <property type="entry name" value="WW DOMAIN BINDING PROTEIN 4"/>
    <property type="match status" value="1"/>
</dbReference>
<dbReference type="EMBL" id="NBIV01000168">
    <property type="protein sequence ID" value="PXF42317.1"/>
    <property type="molecule type" value="Genomic_DNA"/>
</dbReference>
<feature type="region of interest" description="Disordered" evidence="4">
    <location>
        <begin position="89"/>
        <end position="114"/>
    </location>
</feature>
<dbReference type="InterPro" id="IPR040023">
    <property type="entry name" value="WBP4"/>
</dbReference>
<dbReference type="SUPFAM" id="SSF57667">
    <property type="entry name" value="beta-beta-alpha zinc fingers"/>
    <property type="match status" value="1"/>
</dbReference>
<feature type="compositionally biased region" description="Basic residues" evidence="4">
    <location>
        <begin position="201"/>
        <end position="216"/>
    </location>
</feature>
<dbReference type="SMART" id="SM00451">
    <property type="entry name" value="ZnF_U1"/>
    <property type="match status" value="1"/>
</dbReference>
<evidence type="ECO:0000256" key="2">
    <source>
        <dbReference type="ARBA" id="ARBA00022771"/>
    </source>
</evidence>
<feature type="compositionally biased region" description="Basic and acidic residues" evidence="4">
    <location>
        <begin position="52"/>
        <end position="68"/>
    </location>
</feature>
<feature type="compositionally biased region" description="Basic and acidic residues" evidence="4">
    <location>
        <begin position="183"/>
        <end position="196"/>
    </location>
</feature>
<evidence type="ECO:0000313" key="6">
    <source>
        <dbReference type="EMBL" id="PXF42317.1"/>
    </source>
</evidence>
<comment type="caution">
    <text evidence="6">The sequence shown here is derived from an EMBL/GenBank/DDBJ whole genome shotgun (WGS) entry which is preliminary data.</text>
</comment>
<evidence type="ECO:0000256" key="4">
    <source>
        <dbReference type="SAM" id="MobiDB-lite"/>
    </source>
</evidence>
<dbReference type="Proteomes" id="UP000247409">
    <property type="component" value="Unassembled WGS sequence"/>
</dbReference>
<feature type="domain" description="U1-type" evidence="5">
    <location>
        <begin position="12"/>
        <end position="47"/>
    </location>
</feature>
<feature type="compositionally biased region" description="Basic and acidic residues" evidence="4">
    <location>
        <begin position="92"/>
        <end position="104"/>
    </location>
</feature>
<gene>
    <name evidence="6" type="ORF">BWQ96_07952</name>
</gene>
<dbReference type="Gene3D" id="3.30.160.60">
    <property type="entry name" value="Classic Zinc Finger"/>
    <property type="match status" value="1"/>
</dbReference>
<evidence type="ECO:0000256" key="3">
    <source>
        <dbReference type="ARBA" id="ARBA00022833"/>
    </source>
</evidence>
<accession>A0A2V3IJR3</accession>
<dbReference type="PANTHER" id="PTHR13173:SF10">
    <property type="entry name" value="WW DOMAIN-BINDING PROTEIN 4"/>
    <property type="match status" value="1"/>
</dbReference>
<organism evidence="6 7">
    <name type="scientific">Gracilariopsis chorda</name>
    <dbReference type="NCBI Taxonomy" id="448386"/>
    <lineage>
        <taxon>Eukaryota</taxon>
        <taxon>Rhodophyta</taxon>
        <taxon>Florideophyceae</taxon>
        <taxon>Rhodymeniophycidae</taxon>
        <taxon>Gracilariales</taxon>
        <taxon>Gracilariaceae</taxon>
        <taxon>Gracilariopsis</taxon>
    </lineage>
</organism>
<protein>
    <recommendedName>
        <fullName evidence="5">U1-type domain-containing protein</fullName>
    </recommendedName>
</protein>
<dbReference type="GO" id="GO:0003723">
    <property type="term" value="F:RNA binding"/>
    <property type="evidence" value="ECO:0007669"/>
    <property type="project" value="TreeGrafter"/>
</dbReference>
<keyword evidence="3" id="KW-0862">Zinc</keyword>
<reference evidence="6 7" key="1">
    <citation type="journal article" date="2018" name="Mol. Biol. Evol.">
        <title>Analysis of the draft genome of the red seaweed Gracilariopsis chorda provides insights into genome size evolution in Rhodophyta.</title>
        <authorList>
            <person name="Lee J."/>
            <person name="Yang E.C."/>
            <person name="Graf L."/>
            <person name="Yang J.H."/>
            <person name="Qiu H."/>
            <person name="Zel Zion U."/>
            <person name="Chan C.X."/>
            <person name="Stephens T.G."/>
            <person name="Weber A.P.M."/>
            <person name="Boo G.H."/>
            <person name="Boo S.M."/>
            <person name="Kim K.M."/>
            <person name="Shin Y."/>
            <person name="Jung M."/>
            <person name="Lee S.J."/>
            <person name="Yim H.S."/>
            <person name="Lee J.H."/>
            <person name="Bhattacharya D."/>
            <person name="Yoon H.S."/>
        </authorList>
    </citation>
    <scope>NUCLEOTIDE SEQUENCE [LARGE SCALE GENOMIC DNA]</scope>
    <source>
        <strain evidence="6 7">SKKU-2015</strain>
        <tissue evidence="6">Whole body</tissue>
    </source>
</reference>
<keyword evidence="7" id="KW-1185">Reference proteome</keyword>
<dbReference type="AlphaFoldDB" id="A0A2V3IJR3"/>
<dbReference type="GO" id="GO:0000398">
    <property type="term" value="P:mRNA splicing, via spliceosome"/>
    <property type="evidence" value="ECO:0007669"/>
    <property type="project" value="InterPro"/>
</dbReference>
<dbReference type="Pfam" id="PF06220">
    <property type="entry name" value="zf-U1"/>
    <property type="match status" value="1"/>
</dbReference>
<evidence type="ECO:0000313" key="7">
    <source>
        <dbReference type="Proteomes" id="UP000247409"/>
    </source>
</evidence>
<feature type="compositionally biased region" description="Acidic residues" evidence="4">
    <location>
        <begin position="131"/>
        <end position="148"/>
    </location>
</feature>
<name>A0A2V3IJR3_9FLOR</name>